<dbReference type="GO" id="GO:0016020">
    <property type="term" value="C:membrane"/>
    <property type="evidence" value="ECO:0007669"/>
    <property type="project" value="UniProtKB-SubCell"/>
</dbReference>
<evidence type="ECO:0000256" key="3">
    <source>
        <dbReference type="ARBA" id="ARBA00022801"/>
    </source>
</evidence>
<evidence type="ECO:0000313" key="8">
    <source>
        <dbReference type="Proteomes" id="UP000256599"/>
    </source>
</evidence>
<dbReference type="AlphaFoldDB" id="A0A3D8I2S7"/>
<dbReference type="PANTHER" id="PTHR10465">
    <property type="entry name" value="TRANSMEMBRANE GTPASE FZO1"/>
    <property type="match status" value="1"/>
</dbReference>
<keyword evidence="2" id="KW-0547">Nucleotide-binding</keyword>
<reference evidence="7 8" key="1">
    <citation type="submission" date="2018-04" db="EMBL/GenBank/DDBJ databases">
        <title>Novel Campyloabacter and Helicobacter Species and Strains.</title>
        <authorList>
            <person name="Mannion A.J."/>
            <person name="Shen Z."/>
            <person name="Fox J.G."/>
        </authorList>
    </citation>
    <scope>NUCLEOTIDE SEQUENCE [LARGE SCALE GENOMIC DNA]</scope>
    <source>
        <strain evidence="7 8">MIT 98-6070</strain>
    </source>
</reference>
<dbReference type="InterPro" id="IPR027094">
    <property type="entry name" value="Mitofusin_fam"/>
</dbReference>
<evidence type="ECO:0000256" key="4">
    <source>
        <dbReference type="ARBA" id="ARBA00023134"/>
    </source>
</evidence>
<dbReference type="Proteomes" id="UP000256599">
    <property type="component" value="Unassembled WGS sequence"/>
</dbReference>
<name>A0A3D8I2S7_9HELI</name>
<dbReference type="SUPFAM" id="SSF52540">
    <property type="entry name" value="P-loop containing nucleoside triphosphate hydrolases"/>
    <property type="match status" value="1"/>
</dbReference>
<dbReference type="GO" id="GO:0003924">
    <property type="term" value="F:GTPase activity"/>
    <property type="evidence" value="ECO:0007669"/>
    <property type="project" value="InterPro"/>
</dbReference>
<keyword evidence="4" id="KW-0342">GTP-binding</keyword>
<evidence type="ECO:0000313" key="7">
    <source>
        <dbReference type="EMBL" id="RDU59442.1"/>
    </source>
</evidence>
<dbReference type="InterPro" id="IPR045063">
    <property type="entry name" value="Dynamin_N"/>
</dbReference>
<dbReference type="GO" id="GO:0008053">
    <property type="term" value="P:mitochondrial fusion"/>
    <property type="evidence" value="ECO:0007669"/>
    <property type="project" value="TreeGrafter"/>
</dbReference>
<keyword evidence="5" id="KW-0472">Membrane</keyword>
<evidence type="ECO:0000256" key="1">
    <source>
        <dbReference type="ARBA" id="ARBA00004370"/>
    </source>
</evidence>
<dbReference type="CDD" id="cd09912">
    <property type="entry name" value="DLP_2"/>
    <property type="match status" value="1"/>
</dbReference>
<dbReference type="RefSeq" id="WP_104699633.1">
    <property type="nucleotide sequence ID" value="NZ_FZPP01000010.1"/>
</dbReference>
<accession>A0A3D8I2S7</accession>
<keyword evidence="3" id="KW-0378">Hydrolase</keyword>
<protein>
    <submittedName>
        <fullName evidence="7">GTP-binding protein</fullName>
    </submittedName>
</protein>
<dbReference type="EMBL" id="NXLR01000012">
    <property type="protein sequence ID" value="RDU59442.1"/>
    <property type="molecule type" value="Genomic_DNA"/>
</dbReference>
<evidence type="ECO:0000256" key="5">
    <source>
        <dbReference type="ARBA" id="ARBA00023136"/>
    </source>
</evidence>
<gene>
    <name evidence="7" type="ORF">CQA63_06710</name>
</gene>
<dbReference type="PANTHER" id="PTHR10465:SF0">
    <property type="entry name" value="SARCALUMENIN"/>
    <property type="match status" value="1"/>
</dbReference>
<feature type="domain" description="Dynamin N-terminal" evidence="6">
    <location>
        <begin position="71"/>
        <end position="223"/>
    </location>
</feature>
<dbReference type="NCBIfam" id="TIGR00231">
    <property type="entry name" value="small_GTP"/>
    <property type="match status" value="1"/>
</dbReference>
<comment type="subcellular location">
    <subcellularLocation>
        <location evidence="1">Membrane</location>
    </subcellularLocation>
</comment>
<organism evidence="7 8">
    <name type="scientific">Helicobacter marmotae</name>
    <dbReference type="NCBI Taxonomy" id="152490"/>
    <lineage>
        <taxon>Bacteria</taxon>
        <taxon>Pseudomonadati</taxon>
        <taxon>Campylobacterota</taxon>
        <taxon>Epsilonproteobacteria</taxon>
        <taxon>Campylobacterales</taxon>
        <taxon>Helicobacteraceae</taxon>
        <taxon>Helicobacter</taxon>
    </lineage>
</organism>
<dbReference type="InterPro" id="IPR027417">
    <property type="entry name" value="P-loop_NTPase"/>
</dbReference>
<dbReference type="GO" id="GO:0005525">
    <property type="term" value="F:GTP binding"/>
    <property type="evidence" value="ECO:0007669"/>
    <property type="project" value="UniProtKB-KW"/>
</dbReference>
<dbReference type="InterPro" id="IPR005225">
    <property type="entry name" value="Small_GTP-bd"/>
</dbReference>
<dbReference type="Pfam" id="PF00350">
    <property type="entry name" value="Dynamin_N"/>
    <property type="match status" value="1"/>
</dbReference>
<sequence>MGISDSVQTPLLETFIKEYEQAKKQLLQESNPTYALIDEVKESLSAVAELDSYTLDTLNGLIAHEQEPMKVAIIGQFSSGKSTFLNALLGQNILPSGITPITAKVCHITYGNEYALEITYKNGSSATKALNYMHEVSAAENAKIAFYKLYAPLALLKSINFLDTPGFNSLNQSDTDTTNAVLESVDGIIWLTLIDNVGKQSEKDIIHSHIKHYASKSLCVLNQKDRLKNQAEIDTSLAYAKRAFAGLFEDVIAISARNALLAYSTPEAQEAQNLREDSHIQDVIDFLQTHIAPCAHKAKLHSIYKQLCTLTLTYARLSLHASLRFDKLISSLKDLPTHFSDNYPQSAFYKSFPTLFHTFESLLETLSRHIYNALEKTPKTFMRTEKVFGISRQKPYTKEITTLPRERLAINLCNTDSEFRRDFIKLGFDISAKAEEFDSLILAHLGYLKDIIIHWYEMLIPPLQNPLLHKTLENITDAYANLTLQTSQNLKNQLMLYSKILSLNYPLALHLCLNTISLKIHEALQKHTQSPDTLPLFNPSLENIRDELYMGFSFNFLQESLLTQPIHKKILWQFEHEEKLLSQKQIEIILPYQERYSKHYKQLKSLFHKLKAKLKENR</sequence>
<evidence type="ECO:0000256" key="2">
    <source>
        <dbReference type="ARBA" id="ARBA00022741"/>
    </source>
</evidence>
<dbReference type="OrthoDB" id="1100581at2"/>
<comment type="caution">
    <text evidence="7">The sequence shown here is derived from an EMBL/GenBank/DDBJ whole genome shotgun (WGS) entry which is preliminary data.</text>
</comment>
<keyword evidence="8" id="KW-1185">Reference proteome</keyword>
<evidence type="ECO:0000259" key="6">
    <source>
        <dbReference type="Pfam" id="PF00350"/>
    </source>
</evidence>
<dbReference type="Gene3D" id="3.40.50.300">
    <property type="entry name" value="P-loop containing nucleotide triphosphate hydrolases"/>
    <property type="match status" value="1"/>
</dbReference>
<proteinExistence type="predicted"/>